<dbReference type="InterPro" id="IPR053781">
    <property type="entry name" value="F-box_AtFBL13-like"/>
</dbReference>
<dbReference type="SUPFAM" id="SSF81383">
    <property type="entry name" value="F-box domain"/>
    <property type="match status" value="1"/>
</dbReference>
<dbReference type="PROSITE" id="PS50181">
    <property type="entry name" value="FBOX"/>
    <property type="match status" value="1"/>
</dbReference>
<organism evidence="2 3">
    <name type="scientific">Corchorus olitorius</name>
    <dbReference type="NCBI Taxonomy" id="93759"/>
    <lineage>
        <taxon>Eukaryota</taxon>
        <taxon>Viridiplantae</taxon>
        <taxon>Streptophyta</taxon>
        <taxon>Embryophyta</taxon>
        <taxon>Tracheophyta</taxon>
        <taxon>Spermatophyta</taxon>
        <taxon>Magnoliopsida</taxon>
        <taxon>eudicotyledons</taxon>
        <taxon>Gunneridae</taxon>
        <taxon>Pentapetalae</taxon>
        <taxon>rosids</taxon>
        <taxon>malvids</taxon>
        <taxon>Malvales</taxon>
        <taxon>Malvaceae</taxon>
        <taxon>Grewioideae</taxon>
        <taxon>Apeibeae</taxon>
        <taxon>Corchorus</taxon>
    </lineage>
</organism>
<dbReference type="CDD" id="cd22160">
    <property type="entry name" value="F-box_AtFBL13-like"/>
    <property type="match status" value="1"/>
</dbReference>
<comment type="caution">
    <text evidence="2">The sequence shown here is derived from an EMBL/GenBank/DDBJ whole genome shotgun (WGS) entry which is preliminary data.</text>
</comment>
<dbReference type="Proteomes" id="UP000187203">
    <property type="component" value="Unassembled WGS sequence"/>
</dbReference>
<dbReference type="AlphaFoldDB" id="A0A1R3KRI8"/>
<proteinExistence type="predicted"/>
<protein>
    <recommendedName>
        <fullName evidence="1">F-box domain-containing protein</fullName>
    </recommendedName>
</protein>
<sequence length="340" mass="38797">MGDRLSSLPDEILPRILGFSPMRDAVATGLLSRRWRNLWKSVSVFKFNPLSQHGVYKRDTITQKKNVKQWRMKNYAYWVDWVIGQLQQLKSFEEFWICYQNSWKGCAFPPPYLREEKASSVIQLCLKGVEVPSSPGFSIFSSLTSLTLSCVTLYHCDELNDVEIYAPNLVSFTYATVVKTGIAFESVPKLVKACFSARHVQFGLEINAMEAEARSPVLSPTFMSLKTLALFVDTIDDIMKCKGLPCLLVEACPMLQKFDLHQSRQNDVVELESSEELKASLSTHRFLKEIFLRVCIRGEAVKYCYNSKSEEEIQNASCKRALHGVAPRYGSSNYFLNYQI</sequence>
<feature type="domain" description="F-box" evidence="1">
    <location>
        <begin position="2"/>
        <end position="48"/>
    </location>
</feature>
<reference evidence="3" key="1">
    <citation type="submission" date="2013-09" db="EMBL/GenBank/DDBJ databases">
        <title>Corchorus olitorius genome sequencing.</title>
        <authorList>
            <person name="Alam M."/>
            <person name="Haque M.S."/>
            <person name="Islam M.S."/>
            <person name="Emdad E.M."/>
            <person name="Islam M.M."/>
            <person name="Ahmed B."/>
            <person name="Halim A."/>
            <person name="Hossen Q.M.M."/>
            <person name="Hossain M.Z."/>
            <person name="Ahmed R."/>
            <person name="Khan M.M."/>
            <person name="Islam R."/>
            <person name="Rashid M.M."/>
            <person name="Khan S.A."/>
            <person name="Rahman M.S."/>
            <person name="Alam M."/>
            <person name="Yahiya A.S."/>
            <person name="Khan M.S."/>
            <person name="Azam M.S."/>
            <person name="Haque T."/>
            <person name="Lashkar M.Z.H."/>
            <person name="Akhand A.I."/>
            <person name="Morshed G."/>
            <person name="Roy S."/>
            <person name="Uddin K.S."/>
            <person name="Rabeya T."/>
            <person name="Hossain A.S."/>
            <person name="Chowdhury A."/>
            <person name="Snigdha A.R."/>
            <person name="Mortoza M.S."/>
            <person name="Matin S.A."/>
            <person name="Hoque S.M.E."/>
            <person name="Islam M.K."/>
            <person name="Roy D.K."/>
            <person name="Haider R."/>
            <person name="Moosa M.M."/>
            <person name="Elias S.M."/>
            <person name="Hasan A.M."/>
            <person name="Jahan S."/>
            <person name="Shafiuddin M."/>
            <person name="Mahmood N."/>
            <person name="Shommy N.S."/>
        </authorList>
    </citation>
    <scope>NUCLEOTIDE SEQUENCE [LARGE SCALE GENOMIC DNA]</scope>
    <source>
        <strain evidence="3">cv. O-4</strain>
    </source>
</reference>
<accession>A0A1R3KRI8</accession>
<evidence type="ECO:0000259" key="1">
    <source>
        <dbReference type="PROSITE" id="PS50181"/>
    </source>
</evidence>
<dbReference type="PANTHER" id="PTHR34223:SF83">
    <property type="entry name" value="F-BOX DOMAIN-CONTAINING PROTEIN"/>
    <property type="match status" value="1"/>
</dbReference>
<dbReference type="PANTHER" id="PTHR34223">
    <property type="entry name" value="OS11G0201299 PROTEIN"/>
    <property type="match status" value="1"/>
</dbReference>
<dbReference type="SMART" id="SM00256">
    <property type="entry name" value="FBOX"/>
    <property type="match status" value="1"/>
</dbReference>
<keyword evidence="3" id="KW-1185">Reference proteome</keyword>
<dbReference type="InterPro" id="IPR001810">
    <property type="entry name" value="F-box_dom"/>
</dbReference>
<name>A0A1R3KRI8_9ROSI</name>
<gene>
    <name evidence="2" type="ORF">COLO4_05213</name>
</gene>
<evidence type="ECO:0000313" key="2">
    <source>
        <dbReference type="EMBL" id="OMP09705.1"/>
    </source>
</evidence>
<dbReference type="EMBL" id="AWUE01012270">
    <property type="protein sequence ID" value="OMP09705.1"/>
    <property type="molecule type" value="Genomic_DNA"/>
</dbReference>
<dbReference type="InterPro" id="IPR053197">
    <property type="entry name" value="F-box_SCFL_complex_component"/>
</dbReference>
<dbReference type="OrthoDB" id="613853at2759"/>
<evidence type="ECO:0000313" key="3">
    <source>
        <dbReference type="Proteomes" id="UP000187203"/>
    </source>
</evidence>
<dbReference type="InterPro" id="IPR036047">
    <property type="entry name" value="F-box-like_dom_sf"/>
</dbReference>
<dbReference type="Gene3D" id="1.20.1280.50">
    <property type="match status" value="1"/>
</dbReference>
<dbReference type="Pfam" id="PF00646">
    <property type="entry name" value="F-box"/>
    <property type="match status" value="1"/>
</dbReference>